<dbReference type="InterPro" id="IPR011659">
    <property type="entry name" value="WD40"/>
</dbReference>
<dbReference type="AlphaFoldDB" id="A0A419W3R9"/>
<dbReference type="Pfam" id="PF07676">
    <property type="entry name" value="PD40"/>
    <property type="match status" value="4"/>
</dbReference>
<dbReference type="InterPro" id="IPR006690">
    <property type="entry name" value="OMPA-like_CS"/>
</dbReference>
<dbReference type="EMBL" id="RAPN01000001">
    <property type="protein sequence ID" value="RKD89960.1"/>
    <property type="molecule type" value="Genomic_DNA"/>
</dbReference>
<dbReference type="InterPro" id="IPR006664">
    <property type="entry name" value="OMP_bac"/>
</dbReference>
<dbReference type="PROSITE" id="PS51123">
    <property type="entry name" value="OMPA_2"/>
    <property type="match status" value="1"/>
</dbReference>
<dbReference type="Pfam" id="PF13181">
    <property type="entry name" value="TPR_8"/>
    <property type="match status" value="2"/>
</dbReference>
<protein>
    <submittedName>
        <fullName evidence="7">Outer membrane protein OmpA-like peptidoglycan-associated protein</fullName>
    </submittedName>
</protein>
<dbReference type="InterPro" id="IPR011990">
    <property type="entry name" value="TPR-like_helical_dom_sf"/>
</dbReference>
<name>A0A419W3R9_9BACT</name>
<keyword evidence="5" id="KW-0732">Signal</keyword>
<keyword evidence="8" id="KW-1185">Reference proteome</keyword>
<dbReference type="PRINTS" id="PR01021">
    <property type="entry name" value="OMPADOMAIN"/>
</dbReference>
<dbReference type="InterPro" id="IPR036737">
    <property type="entry name" value="OmpA-like_sf"/>
</dbReference>
<dbReference type="SUPFAM" id="SSF103088">
    <property type="entry name" value="OmpA-like"/>
    <property type="match status" value="1"/>
</dbReference>
<evidence type="ECO:0000256" key="5">
    <source>
        <dbReference type="SAM" id="SignalP"/>
    </source>
</evidence>
<dbReference type="GO" id="GO:0009279">
    <property type="term" value="C:cell outer membrane"/>
    <property type="evidence" value="ECO:0007669"/>
    <property type="project" value="UniProtKB-SubCell"/>
</dbReference>
<organism evidence="7 8">
    <name type="scientific">Mangrovibacterium diazotrophicum</name>
    <dbReference type="NCBI Taxonomy" id="1261403"/>
    <lineage>
        <taxon>Bacteria</taxon>
        <taxon>Pseudomonadati</taxon>
        <taxon>Bacteroidota</taxon>
        <taxon>Bacteroidia</taxon>
        <taxon>Marinilabiliales</taxon>
        <taxon>Prolixibacteraceae</taxon>
        <taxon>Mangrovibacterium</taxon>
    </lineage>
</organism>
<evidence type="ECO:0000256" key="1">
    <source>
        <dbReference type="ARBA" id="ARBA00004442"/>
    </source>
</evidence>
<gene>
    <name evidence="7" type="ORF">BC643_0294</name>
</gene>
<dbReference type="CDD" id="cd07185">
    <property type="entry name" value="OmpA_C-like"/>
    <property type="match status" value="1"/>
</dbReference>
<dbReference type="InterPro" id="IPR011042">
    <property type="entry name" value="6-blade_b-propeller_TolB-like"/>
</dbReference>
<keyword evidence="2 4" id="KW-0472">Membrane</keyword>
<reference evidence="7 8" key="1">
    <citation type="submission" date="2018-09" db="EMBL/GenBank/DDBJ databases">
        <title>Genomic Encyclopedia of Archaeal and Bacterial Type Strains, Phase II (KMG-II): from individual species to whole genera.</title>
        <authorList>
            <person name="Goeker M."/>
        </authorList>
    </citation>
    <scope>NUCLEOTIDE SEQUENCE [LARGE SCALE GENOMIC DNA]</scope>
    <source>
        <strain evidence="7 8">DSM 27148</strain>
    </source>
</reference>
<evidence type="ECO:0000259" key="6">
    <source>
        <dbReference type="PROSITE" id="PS51123"/>
    </source>
</evidence>
<proteinExistence type="predicted"/>
<dbReference type="InterPro" id="IPR006665">
    <property type="entry name" value="OmpA-like"/>
</dbReference>
<dbReference type="Pfam" id="PF00691">
    <property type="entry name" value="OmpA"/>
    <property type="match status" value="1"/>
</dbReference>
<dbReference type="Proteomes" id="UP000283387">
    <property type="component" value="Unassembled WGS sequence"/>
</dbReference>
<keyword evidence="3" id="KW-0998">Cell outer membrane</keyword>
<dbReference type="Gene3D" id="1.25.40.10">
    <property type="entry name" value="Tetratricopeptide repeat domain"/>
    <property type="match status" value="1"/>
</dbReference>
<feature type="domain" description="OmpA-like" evidence="6">
    <location>
        <begin position="527"/>
        <end position="644"/>
    </location>
</feature>
<accession>A0A419W3R9</accession>
<dbReference type="InterPro" id="IPR019734">
    <property type="entry name" value="TPR_rpt"/>
</dbReference>
<feature type="signal peptide" evidence="5">
    <location>
        <begin position="1"/>
        <end position="22"/>
    </location>
</feature>
<dbReference type="PROSITE" id="PS01068">
    <property type="entry name" value="OMPA_1"/>
    <property type="match status" value="1"/>
</dbReference>
<evidence type="ECO:0000313" key="8">
    <source>
        <dbReference type="Proteomes" id="UP000283387"/>
    </source>
</evidence>
<comment type="caution">
    <text evidence="7">The sequence shown here is derived from an EMBL/GenBank/DDBJ whole genome shotgun (WGS) entry which is preliminary data.</text>
</comment>
<evidence type="ECO:0000313" key="7">
    <source>
        <dbReference type="EMBL" id="RKD89960.1"/>
    </source>
</evidence>
<evidence type="ECO:0000256" key="2">
    <source>
        <dbReference type="ARBA" id="ARBA00023136"/>
    </source>
</evidence>
<dbReference type="Gene3D" id="2.120.10.30">
    <property type="entry name" value="TolB, C-terminal domain"/>
    <property type="match status" value="1"/>
</dbReference>
<dbReference type="PANTHER" id="PTHR30329">
    <property type="entry name" value="STATOR ELEMENT OF FLAGELLAR MOTOR COMPLEX"/>
    <property type="match status" value="1"/>
</dbReference>
<evidence type="ECO:0000256" key="3">
    <source>
        <dbReference type="ARBA" id="ARBA00023237"/>
    </source>
</evidence>
<dbReference type="SUPFAM" id="SSF82171">
    <property type="entry name" value="DPP6 N-terminal domain-like"/>
    <property type="match status" value="1"/>
</dbReference>
<dbReference type="PANTHER" id="PTHR30329:SF21">
    <property type="entry name" value="LIPOPROTEIN YIAD-RELATED"/>
    <property type="match status" value="1"/>
</dbReference>
<comment type="subcellular location">
    <subcellularLocation>
        <location evidence="1">Cell outer membrane</location>
    </subcellularLocation>
</comment>
<dbReference type="InterPro" id="IPR050330">
    <property type="entry name" value="Bact_OuterMem_StrucFunc"/>
</dbReference>
<feature type="chain" id="PRO_5019437946" evidence="5">
    <location>
        <begin position="23"/>
        <end position="645"/>
    </location>
</feature>
<dbReference type="Gene3D" id="3.30.1330.60">
    <property type="entry name" value="OmpA-like domain"/>
    <property type="match status" value="1"/>
</dbReference>
<sequence>MRICELVVVLLLLAITTLPATAQDKKALKLFSEAQTDYQNHDEEEALAKLKEVIHRDSEFVDAYILLADVYNEMDSTELQIATLKQAISIDQAKFPKAYYVLGNACYRIGDYRGAQKAYLQFLKTGTAGKLEEKTQKQIAACEAASELVQNGVPFEPEILEGCINSEGDEYWPSLTIDGKTMIFTRLVSTGNQVNELMPRFQEDFYQAQLVDGNWCDCEPLNSINTKENEGAQSVSADGKLIFFTACNQPGGYGSCDIYFTRMIGGEWTKPENAGSPVCSTAWESQPSISANGEYLYFVSNRKGGRGGMDIWRCRLKGFSMSGKPDWGNLENLGESVNTPGNESSPFIHADGVTLYFSSDSWPGLGGNDLFISRLTNDTVWSRPLNLGYPINSYKDEQGMIVDASGQNAYYSSDRTGSDGTDIYRFELNENTRPIPVSYVKGIVYDRTDGTPLHAEIELFDVDQDQLVARSESSPDKGEFVMCLPLGKEYAFNISKKGYLFFSENYALTQVRELTNPFSVEIGLEPVKVGNSTILRNVFFDTDSYELLPQSKAELDKLVQFMTQNAGVAIEIGGHTDNVGSAEYNLALSENRAKAVYQYLLNEGLGVDRLTYKGYGFDQPVVSNDTDEGRSQNRRTEFKIIDVSK</sequence>
<dbReference type="SUPFAM" id="SSF48452">
    <property type="entry name" value="TPR-like"/>
    <property type="match status" value="1"/>
</dbReference>
<evidence type="ECO:0000256" key="4">
    <source>
        <dbReference type="PROSITE-ProRule" id="PRU00473"/>
    </source>
</evidence>